<evidence type="ECO:0000256" key="1">
    <source>
        <dbReference type="ARBA" id="ARBA00022596"/>
    </source>
</evidence>
<dbReference type="InterPro" id="IPR002822">
    <property type="entry name" value="Ni_insertion"/>
</dbReference>
<comment type="caution">
    <text evidence="2">The sequence shown here is derived from an EMBL/GenBank/DDBJ whole genome shotgun (WGS) entry which is preliminary data.</text>
</comment>
<name>A0ABP2HWQ9_9BACT</name>
<sequence>MKTIYFDCAMGAAGDMLTAALLELAPDREAALAKLNALGVPGVRFAAAKTVKCGITGTQMTVTVDGEEEDAGGHAHHHEHGGCGHRHDHVREDMGAHGHEHDKHGRCHDLHHDHGHRHVHRGMADIEAVVGGLNASESVRSQVLKVYGLIAAAESAVHGVPVTEIHFHEVGALDAVADIAAVCTLMEDLAPRRVLASPVNVGGGHVRCAHGVMPVPAPATALLLRGVPMYGGRVSAELCTPTGAALLKHFVADFCPMPVMTVSSIGYGMGKKDFEAANCVRAFLGESE</sequence>
<keyword evidence="1" id="KW-0533">Nickel</keyword>
<gene>
    <name evidence="2" type="ORF">HMPREF7215_2066</name>
</gene>
<accession>A0ABP2HWQ9</accession>
<evidence type="ECO:0008006" key="4">
    <source>
        <dbReference type="Google" id="ProtNLM"/>
    </source>
</evidence>
<reference evidence="2 3" key="1">
    <citation type="submission" date="2009-12" db="EMBL/GenBank/DDBJ databases">
        <authorList>
            <person name="Shrivastava S."/>
            <person name="Madupu R."/>
            <person name="Durkin A.S."/>
            <person name="Torralba M."/>
            <person name="Methe B."/>
            <person name="Sutton G.G."/>
            <person name="Strausberg R.L."/>
            <person name="Nelson K.E."/>
        </authorList>
    </citation>
    <scope>NUCLEOTIDE SEQUENCE [LARGE SCALE GENOMIC DNA]</scope>
    <source>
        <strain evidence="2 3">W5455</strain>
    </source>
</reference>
<dbReference type="Proteomes" id="UP000006462">
    <property type="component" value="Unassembled WGS sequence"/>
</dbReference>
<keyword evidence="3" id="KW-1185">Reference proteome</keyword>
<proteinExistence type="predicted"/>
<dbReference type="PANTHER" id="PTHR36566:SF1">
    <property type="entry name" value="PYRIDINIUM-3,5-BISTHIOCARBOXYLIC ACID MONONUCLEOTIDE NICKEL INSERTION PROTEIN"/>
    <property type="match status" value="1"/>
</dbReference>
<protein>
    <recommendedName>
        <fullName evidence="4">TIGR00299 family protein</fullName>
    </recommendedName>
</protein>
<dbReference type="GeneID" id="90987151"/>
<dbReference type="PANTHER" id="PTHR36566">
    <property type="entry name" value="NICKEL INSERTION PROTEIN-RELATED"/>
    <property type="match status" value="1"/>
</dbReference>
<evidence type="ECO:0000313" key="2">
    <source>
        <dbReference type="EMBL" id="EFB91683.1"/>
    </source>
</evidence>
<dbReference type="EMBL" id="ADFP01000024">
    <property type="protein sequence ID" value="EFB91683.1"/>
    <property type="molecule type" value="Genomic_DNA"/>
</dbReference>
<dbReference type="RefSeq" id="WP_009163921.1">
    <property type="nucleotide sequence ID" value="NZ_ADFP01000024.1"/>
</dbReference>
<dbReference type="Pfam" id="PF01969">
    <property type="entry name" value="Ni_insertion"/>
    <property type="match status" value="1"/>
</dbReference>
<evidence type="ECO:0000313" key="3">
    <source>
        <dbReference type="Proteomes" id="UP000006462"/>
    </source>
</evidence>
<organism evidence="2 3">
    <name type="scientific">Pyramidobacter piscolens W5455</name>
    <dbReference type="NCBI Taxonomy" id="352165"/>
    <lineage>
        <taxon>Bacteria</taxon>
        <taxon>Thermotogati</taxon>
        <taxon>Synergistota</taxon>
        <taxon>Synergistia</taxon>
        <taxon>Synergistales</taxon>
        <taxon>Dethiosulfovibrionaceae</taxon>
        <taxon>Pyramidobacter</taxon>
    </lineage>
</organism>